<evidence type="ECO:0000313" key="1">
    <source>
        <dbReference type="EMBL" id="ODR44912.1"/>
    </source>
</evidence>
<dbReference type="RefSeq" id="WP_069408843.1">
    <property type="nucleotide sequence ID" value="NZ_DBFYTW010000273.1"/>
</dbReference>
<dbReference type="Gene3D" id="2.120.10.10">
    <property type="match status" value="1"/>
</dbReference>
<evidence type="ECO:0000313" key="2">
    <source>
        <dbReference type="Proteomes" id="UP000094869"/>
    </source>
</evidence>
<dbReference type="Proteomes" id="UP000094869">
    <property type="component" value="Unassembled WGS sequence"/>
</dbReference>
<evidence type="ECO:0008006" key="3">
    <source>
        <dbReference type="Google" id="ProtNLM"/>
    </source>
</evidence>
<dbReference type="InterPro" id="IPR036278">
    <property type="entry name" value="Sialidase_sf"/>
</dbReference>
<sequence length="400" mass="44022">MANFSVHNTLYEENGGFCLTKEECGILLRKKKSSVVYCPGEGERAPGAMYPRCICLSHNGEKNGTLLATFECYTYSTPTFPIYESVDDASSWHRLSEIKDEEKGFGCRFQPHLLELPVSCGGLKEGTILCAGNIIPEDFSSSSLHLYQSTDCGRTWHFLSEIVSGGHAVVDPEEKDENRPVWEPFLTVTPDGRLICFYSDERYSAGSGYNQLLAHKISADGGLTWQREKIDVAFPGGRLRPGMPVVAALPEGKFIMVYEMVNQDKIPVYFRISDSIEDWGDPDFMGNPVCCADGSCLTGTPYVSWIPQGGPVGTILITGRGFSHIMANSQMGNGFFEKNGYPGGYRQYLRLCRIQPVYTSAAWRKTNTESLPAPDIGTAGPDRSRSGRCICKSIGGIQTS</sequence>
<dbReference type="PANTHER" id="PTHR38792:SF3">
    <property type="entry name" value="BNR_ASP-BOX REPEAT DOMAIN PROTEIN (AFU_ORTHOLOGUE AFUA_7G06430)-RELATED"/>
    <property type="match status" value="1"/>
</dbReference>
<comment type="caution">
    <text evidence="1">The sequence shown here is derived from an EMBL/GenBank/DDBJ whole genome shotgun (WGS) entry which is preliminary data.</text>
</comment>
<dbReference type="EMBL" id="MEHD01000054">
    <property type="protein sequence ID" value="ODR44912.1"/>
    <property type="molecule type" value="Genomic_DNA"/>
</dbReference>
<gene>
    <name evidence="1" type="ORF">BEI63_29565</name>
</gene>
<dbReference type="SUPFAM" id="SSF50939">
    <property type="entry name" value="Sialidases"/>
    <property type="match status" value="1"/>
</dbReference>
<protein>
    <recommendedName>
        <fullName evidence="3">Exo-alpha-sialidase</fullName>
    </recommendedName>
</protein>
<accession>A0ABX3A7H2</accession>
<proteinExistence type="predicted"/>
<dbReference type="CDD" id="cd15482">
    <property type="entry name" value="Sialidase_non-viral"/>
    <property type="match status" value="1"/>
</dbReference>
<organism evidence="1 2">
    <name type="scientific">Eisenbergiella tayi</name>
    <dbReference type="NCBI Taxonomy" id="1432052"/>
    <lineage>
        <taxon>Bacteria</taxon>
        <taxon>Bacillati</taxon>
        <taxon>Bacillota</taxon>
        <taxon>Clostridia</taxon>
        <taxon>Lachnospirales</taxon>
        <taxon>Lachnospiraceae</taxon>
        <taxon>Eisenbergiella</taxon>
    </lineage>
</organism>
<reference evidence="1 2" key="1">
    <citation type="submission" date="2016-08" db="EMBL/GenBank/DDBJ databases">
        <title>Characterization of Isolates of Eisenbergiella tayi Derived from Blood Cultures, Using Whole Genome Sequencing.</title>
        <authorList>
            <person name="Bernier A.-M."/>
            <person name="Burdz T."/>
            <person name="Wiebe D."/>
            <person name="Bernard K."/>
        </authorList>
    </citation>
    <scope>NUCLEOTIDE SEQUENCE [LARGE SCALE GENOMIC DNA]</scope>
    <source>
        <strain evidence="1 2">NML120146</strain>
    </source>
</reference>
<name>A0ABX3A7H2_9FIRM</name>
<dbReference type="PANTHER" id="PTHR38792">
    <property type="entry name" value="BNR/ASP-BOX REPEAT DOMAIN PROTEIN (AFU_ORTHOLOGUE AFUA_7G06430)-RELATED"/>
    <property type="match status" value="1"/>
</dbReference>
<keyword evidence="2" id="KW-1185">Reference proteome</keyword>